<keyword evidence="3" id="KW-1185">Reference proteome</keyword>
<feature type="domain" description="Metalloprotease StcE beta-sandwich" evidence="1">
    <location>
        <begin position="261"/>
        <end position="330"/>
    </location>
</feature>
<protein>
    <submittedName>
        <fullName evidence="2">Metallo-peptidase family M12</fullName>
    </submittedName>
</protein>
<feature type="domain" description="Metalloprotease StcE beta-sandwich" evidence="1">
    <location>
        <begin position="75"/>
        <end position="145"/>
    </location>
</feature>
<proteinExistence type="predicted"/>
<dbReference type="Gene3D" id="3.40.390.10">
    <property type="entry name" value="Collagenase (Catalytic Domain)"/>
    <property type="match status" value="1"/>
</dbReference>
<name>A0A1I2JF65_9GAMM</name>
<sequence>MSGSGAYSISPRIGTHHTNRGETQVIFLHRRAKRWLLPAITMASVSMAFATSAQTASLSPNQLGSGQLPSGYSRITFALANRNWTGAILLPTSPRNGDQVEISSSAAYPSSLDNFRAALPIKKLDIRSGDRYLLTYSSSAKAWSVSGDTVAYLSPNDTSADMSGKAKRITVYSLGNGNWLPQVNLPSSAGDGDLAVIRSSAAWTAAINPGRLMYASSMQLATGDYYVFKYLSHFGKWILMDATTRHVSARRDIPVPATARTSMMLYDGSWSGSIRLPAQAGDRDQIYLSSRATYDSVIENTGNAPTESMQLKRGQAYEFMYVKEKQRWIILSSPDTRYQARDLRNGWLPGLVTPRTFVDFADANWVPSLRLPDGQLPGSRVVVRTNALYSFDVVSDGLQYRMSQGETVAFVVNASRRWTRETTTIDLLLLYSDKAAAKFGESVMRAHLLESFALTNEALENSGANFRFRTKAVRKFASPKHWTSLGDAENELRSDSVAQAWRNELRADGIYYVGTEDGCGLAWVRSSPYNMVAAGSMNCGTAVMRHELGHNMGLNHGGGSRSYNQGYSYFGTIMGGNSIPYYSTPDRYDHGTGIPLGIPGQIDGVRAMNEFSGQAASFR</sequence>
<dbReference type="Pfam" id="PF20944">
    <property type="entry name" value="StcE_b-sandwich"/>
    <property type="match status" value="4"/>
</dbReference>
<organism evidence="2 3">
    <name type="scientific">Dyella marensis</name>
    <dbReference type="NCBI Taxonomy" id="500610"/>
    <lineage>
        <taxon>Bacteria</taxon>
        <taxon>Pseudomonadati</taxon>
        <taxon>Pseudomonadota</taxon>
        <taxon>Gammaproteobacteria</taxon>
        <taxon>Lysobacterales</taxon>
        <taxon>Rhodanobacteraceae</taxon>
        <taxon>Dyella</taxon>
    </lineage>
</organism>
<reference evidence="3" key="1">
    <citation type="submission" date="2016-10" db="EMBL/GenBank/DDBJ databases">
        <authorList>
            <person name="Varghese N."/>
            <person name="Submissions S."/>
        </authorList>
    </citation>
    <scope>NUCLEOTIDE SEQUENCE [LARGE SCALE GENOMIC DNA]</scope>
    <source>
        <strain evidence="3">UNC178MFTsu3.1</strain>
    </source>
</reference>
<evidence type="ECO:0000259" key="1">
    <source>
        <dbReference type="Pfam" id="PF20944"/>
    </source>
</evidence>
<feature type="domain" description="Metalloprotease StcE beta-sandwich" evidence="1">
    <location>
        <begin position="356"/>
        <end position="421"/>
    </location>
</feature>
<dbReference type="STRING" id="500610.SAMN02799615_03948"/>
<dbReference type="Pfam" id="PF13688">
    <property type="entry name" value="Reprolysin_5"/>
    <property type="match status" value="1"/>
</dbReference>
<feature type="domain" description="Metalloprotease StcE beta-sandwich" evidence="1">
    <location>
        <begin position="168"/>
        <end position="239"/>
    </location>
</feature>
<dbReference type="RefSeq" id="WP_026633349.1">
    <property type="nucleotide sequence ID" value="NZ_JBFBVS010000001.1"/>
</dbReference>
<accession>A0A1I2JF65</accession>
<dbReference type="AlphaFoldDB" id="A0A1I2JF65"/>
<dbReference type="EMBL" id="FONH01000023">
    <property type="protein sequence ID" value="SFF51807.1"/>
    <property type="molecule type" value="Genomic_DNA"/>
</dbReference>
<dbReference type="InterPro" id="IPR024079">
    <property type="entry name" value="MetalloPept_cat_dom_sf"/>
</dbReference>
<dbReference type="Gene3D" id="2.60.120.1230">
    <property type="match status" value="4"/>
</dbReference>
<dbReference type="InterPro" id="IPR048990">
    <property type="entry name" value="StcE_b-sandwich"/>
</dbReference>
<evidence type="ECO:0000313" key="2">
    <source>
        <dbReference type="EMBL" id="SFF51807.1"/>
    </source>
</evidence>
<gene>
    <name evidence="2" type="ORF">SAMN02799615_03948</name>
</gene>
<evidence type="ECO:0000313" key="3">
    <source>
        <dbReference type="Proteomes" id="UP000199477"/>
    </source>
</evidence>
<dbReference type="SUPFAM" id="SSF55486">
    <property type="entry name" value="Metalloproteases ('zincins'), catalytic domain"/>
    <property type="match status" value="1"/>
</dbReference>
<dbReference type="GO" id="GO:0008237">
    <property type="term" value="F:metallopeptidase activity"/>
    <property type="evidence" value="ECO:0007669"/>
    <property type="project" value="InterPro"/>
</dbReference>
<dbReference type="Proteomes" id="UP000199477">
    <property type="component" value="Unassembled WGS sequence"/>
</dbReference>